<evidence type="ECO:0000259" key="4">
    <source>
        <dbReference type="PROSITE" id="PS50043"/>
    </source>
</evidence>
<accession>A0A7X0BU38</accession>
<dbReference type="InterPro" id="IPR036693">
    <property type="entry name" value="TF_LuxR_autoind-bd_dom_sf"/>
</dbReference>
<dbReference type="InterPro" id="IPR000792">
    <property type="entry name" value="Tscrpt_reg_LuxR_C"/>
</dbReference>
<feature type="domain" description="HTH luxR-type" evidence="4">
    <location>
        <begin position="181"/>
        <end position="246"/>
    </location>
</feature>
<evidence type="ECO:0000256" key="1">
    <source>
        <dbReference type="ARBA" id="ARBA00023015"/>
    </source>
</evidence>
<reference evidence="5 6" key="1">
    <citation type="submission" date="2020-08" db="EMBL/GenBank/DDBJ databases">
        <title>Functional genomics of gut bacteria from endangered species of beetles.</title>
        <authorList>
            <person name="Carlos-Shanley C."/>
        </authorList>
    </citation>
    <scope>NUCLEOTIDE SEQUENCE [LARGE SCALE GENOMIC DNA]</scope>
    <source>
        <strain evidence="5 6">S00202</strain>
    </source>
</reference>
<name>A0A7X0BU38_9PSED</name>
<dbReference type="InterPro" id="IPR005143">
    <property type="entry name" value="TF_LuxR_autoind-bd_dom"/>
</dbReference>
<dbReference type="GO" id="GO:0003677">
    <property type="term" value="F:DNA binding"/>
    <property type="evidence" value="ECO:0007669"/>
    <property type="project" value="UniProtKB-KW"/>
</dbReference>
<dbReference type="SUPFAM" id="SSF75516">
    <property type="entry name" value="Pheromone-binding domain of LuxR-like quorum-sensing transcription factors"/>
    <property type="match status" value="1"/>
</dbReference>
<dbReference type="SMART" id="SM00421">
    <property type="entry name" value="HTH_LUXR"/>
    <property type="match status" value="1"/>
</dbReference>
<dbReference type="Proteomes" id="UP000557193">
    <property type="component" value="Unassembled WGS sequence"/>
</dbReference>
<dbReference type="PROSITE" id="PS00622">
    <property type="entry name" value="HTH_LUXR_1"/>
    <property type="match status" value="1"/>
</dbReference>
<comment type="caution">
    <text evidence="5">The sequence shown here is derived from an EMBL/GenBank/DDBJ whole genome shotgun (WGS) entry which is preliminary data.</text>
</comment>
<evidence type="ECO:0000313" key="6">
    <source>
        <dbReference type="Proteomes" id="UP000557193"/>
    </source>
</evidence>
<dbReference type="InterPro" id="IPR016032">
    <property type="entry name" value="Sig_transdc_resp-reg_C-effctor"/>
</dbReference>
<dbReference type="Pfam" id="PF00196">
    <property type="entry name" value="GerE"/>
    <property type="match status" value="1"/>
</dbReference>
<proteinExistence type="predicted"/>
<gene>
    <name evidence="5" type="ORF">HNP49_003115</name>
</gene>
<dbReference type="AlphaFoldDB" id="A0A7X0BU38"/>
<dbReference type="GO" id="GO:0006355">
    <property type="term" value="P:regulation of DNA-templated transcription"/>
    <property type="evidence" value="ECO:0007669"/>
    <property type="project" value="InterPro"/>
</dbReference>
<protein>
    <submittedName>
        <fullName evidence="5">LuxR family quorum sensing-dependent transcriptional regulator</fullName>
    </submittedName>
</protein>
<dbReference type="PANTHER" id="PTHR44688:SF16">
    <property type="entry name" value="DNA-BINDING TRANSCRIPTIONAL ACTIVATOR DEVR_DOSR"/>
    <property type="match status" value="1"/>
</dbReference>
<keyword evidence="1" id="KW-0805">Transcription regulation</keyword>
<dbReference type="EMBL" id="JACHLL010000006">
    <property type="protein sequence ID" value="MBB6342927.1"/>
    <property type="molecule type" value="Genomic_DNA"/>
</dbReference>
<evidence type="ECO:0000256" key="2">
    <source>
        <dbReference type="ARBA" id="ARBA00023125"/>
    </source>
</evidence>
<organism evidence="5 6">
    <name type="scientific">Pseudomonas fluvialis</name>
    <dbReference type="NCBI Taxonomy" id="1793966"/>
    <lineage>
        <taxon>Bacteria</taxon>
        <taxon>Pseudomonadati</taxon>
        <taxon>Pseudomonadota</taxon>
        <taxon>Gammaproteobacteria</taxon>
        <taxon>Pseudomonadales</taxon>
        <taxon>Pseudomonadaceae</taxon>
        <taxon>Pseudomonas</taxon>
    </lineage>
</organism>
<dbReference type="SUPFAM" id="SSF46894">
    <property type="entry name" value="C-terminal effector domain of the bipartite response regulators"/>
    <property type="match status" value="1"/>
</dbReference>
<dbReference type="PANTHER" id="PTHR44688">
    <property type="entry name" value="DNA-BINDING TRANSCRIPTIONAL ACTIVATOR DEVR_DOSR"/>
    <property type="match status" value="1"/>
</dbReference>
<dbReference type="Pfam" id="PF03472">
    <property type="entry name" value="Autoind_bind"/>
    <property type="match status" value="1"/>
</dbReference>
<dbReference type="InterPro" id="IPR036388">
    <property type="entry name" value="WH-like_DNA-bd_sf"/>
</dbReference>
<sequence length="250" mass="27968">MSRMFHSRSDLLKLLELAQFCIKASSDPSEVEQVVELARGVIPFSSMVICLDNAATLELKATQQLLNYGYSPEWVELYFRHSYQLQDPILHQAQRTAGAFSWAQGYQQCSAASDEFLRVSHEFVGSNGLACSVVGRADRSTTLISMSLPESEGADEYVDALAYLAPHVHEIFNRRGALNRSSLMAPDISAREQEVLHWAKEGKSTWDISNILSISERTVKFHFGNIFRKLDVLNRSQAIAKAIHYGVIAV</sequence>
<keyword evidence="2" id="KW-0238">DNA-binding</keyword>
<dbReference type="PRINTS" id="PR00038">
    <property type="entry name" value="HTHLUXR"/>
</dbReference>
<evidence type="ECO:0000313" key="5">
    <source>
        <dbReference type="EMBL" id="MBB6342927.1"/>
    </source>
</evidence>
<dbReference type="PROSITE" id="PS50043">
    <property type="entry name" value="HTH_LUXR_2"/>
    <property type="match status" value="1"/>
</dbReference>
<keyword evidence="6" id="KW-1185">Reference proteome</keyword>
<dbReference type="CDD" id="cd06170">
    <property type="entry name" value="LuxR_C_like"/>
    <property type="match status" value="1"/>
</dbReference>
<dbReference type="Gene3D" id="1.10.10.10">
    <property type="entry name" value="Winged helix-like DNA-binding domain superfamily/Winged helix DNA-binding domain"/>
    <property type="match status" value="1"/>
</dbReference>
<evidence type="ECO:0000256" key="3">
    <source>
        <dbReference type="ARBA" id="ARBA00023163"/>
    </source>
</evidence>
<keyword evidence="3" id="KW-0804">Transcription</keyword>
<dbReference type="Gene3D" id="3.30.450.80">
    <property type="entry name" value="Transcription factor LuxR-like, autoinducer-binding domain"/>
    <property type="match status" value="1"/>
</dbReference>
<dbReference type="RefSeq" id="WP_184684785.1">
    <property type="nucleotide sequence ID" value="NZ_JACHLL010000006.1"/>
</dbReference>